<reference evidence="3 4" key="1">
    <citation type="journal article" date="2010" name="J. Bacteriol.">
        <title>Genome sequences of Pelagibaca bermudensis HTCC2601T and Maritimibacter alkaliphilus HTCC2654T, the type strains of two marine Roseobacter genera.</title>
        <authorList>
            <person name="Thrash J.C."/>
            <person name="Cho J.C."/>
            <person name="Ferriera S."/>
            <person name="Johnson J."/>
            <person name="Vergin K.L."/>
            <person name="Giovannoni S.J."/>
        </authorList>
    </citation>
    <scope>NUCLEOTIDE SEQUENCE [LARGE SCALE GENOMIC DNA]</scope>
    <source>
        <strain evidence="3 4">HTCC2654</strain>
    </source>
</reference>
<dbReference type="GO" id="GO:0005829">
    <property type="term" value="C:cytosol"/>
    <property type="evidence" value="ECO:0007669"/>
    <property type="project" value="TreeGrafter"/>
</dbReference>
<dbReference type="Gene3D" id="1.10.260.40">
    <property type="entry name" value="lambda repressor-like DNA-binding domains"/>
    <property type="match status" value="1"/>
</dbReference>
<name>A3VG87_9RHOB</name>
<dbReference type="SMART" id="SM00530">
    <property type="entry name" value="HTH_XRE"/>
    <property type="match status" value="1"/>
</dbReference>
<dbReference type="PANTHER" id="PTHR46797:SF2">
    <property type="entry name" value="TRANSCRIPTIONAL REGULATOR"/>
    <property type="match status" value="1"/>
</dbReference>
<dbReference type="PANTHER" id="PTHR46797">
    <property type="entry name" value="HTH-TYPE TRANSCRIPTIONAL REGULATOR"/>
    <property type="match status" value="1"/>
</dbReference>
<dbReference type="eggNOG" id="COG1396">
    <property type="taxonomic scope" value="Bacteria"/>
</dbReference>
<dbReference type="Proteomes" id="UP000002931">
    <property type="component" value="Unassembled WGS sequence"/>
</dbReference>
<dbReference type="PROSITE" id="PS50943">
    <property type="entry name" value="HTH_CROC1"/>
    <property type="match status" value="1"/>
</dbReference>
<evidence type="ECO:0000259" key="2">
    <source>
        <dbReference type="PROSITE" id="PS50943"/>
    </source>
</evidence>
<dbReference type="InterPro" id="IPR014710">
    <property type="entry name" value="RmlC-like_jellyroll"/>
</dbReference>
<dbReference type="InterPro" id="IPR013096">
    <property type="entry name" value="Cupin_2"/>
</dbReference>
<dbReference type="STRING" id="314271.RB2654_07124"/>
<dbReference type="InterPro" id="IPR011051">
    <property type="entry name" value="RmlC_Cupin_sf"/>
</dbReference>
<sequence length="201" mass="21541">MNFSGKIGSLGEKWGNAVAHHVGEDIRSLRKTRAMTLAQLAGAAGRSVGWLSQVERGRTTPSVRDLEQLADLLGVNISFFFRSSRRAPEEQGLVLRAADRPTIGSDESGLVEELLSPTLSGSFEMIRSVFAPGASSGDPRKARPTEDGGVLISGALTMWIGGTEVHLYPGDSFQFAGAPYAWRNDGSEPAVVIWVVSPPIY</sequence>
<dbReference type="CDD" id="cd00093">
    <property type="entry name" value="HTH_XRE"/>
    <property type="match status" value="1"/>
</dbReference>
<organism evidence="3 4">
    <name type="scientific">Maritimibacter alkaliphilus HTCC2654</name>
    <dbReference type="NCBI Taxonomy" id="314271"/>
    <lineage>
        <taxon>Bacteria</taxon>
        <taxon>Pseudomonadati</taxon>
        <taxon>Pseudomonadota</taxon>
        <taxon>Alphaproteobacteria</taxon>
        <taxon>Rhodobacterales</taxon>
        <taxon>Roseobacteraceae</taxon>
        <taxon>Maritimibacter</taxon>
    </lineage>
</organism>
<keyword evidence="4" id="KW-1185">Reference proteome</keyword>
<proteinExistence type="predicted"/>
<dbReference type="HOGENOM" id="CLU_085376_1_1_5"/>
<dbReference type="EMBL" id="AAMT01000007">
    <property type="protein sequence ID" value="EAQ12863.1"/>
    <property type="molecule type" value="Genomic_DNA"/>
</dbReference>
<protein>
    <submittedName>
        <fullName evidence="3">Probable transcriptional regulator</fullName>
    </submittedName>
</protein>
<evidence type="ECO:0000313" key="3">
    <source>
        <dbReference type="EMBL" id="EAQ12863.1"/>
    </source>
</evidence>
<dbReference type="InterPro" id="IPR010982">
    <property type="entry name" value="Lambda_DNA-bd_dom_sf"/>
</dbReference>
<evidence type="ECO:0000256" key="1">
    <source>
        <dbReference type="ARBA" id="ARBA00023125"/>
    </source>
</evidence>
<dbReference type="SUPFAM" id="SSF47413">
    <property type="entry name" value="lambda repressor-like DNA-binding domains"/>
    <property type="match status" value="1"/>
</dbReference>
<dbReference type="SUPFAM" id="SSF51182">
    <property type="entry name" value="RmlC-like cupins"/>
    <property type="match status" value="1"/>
</dbReference>
<dbReference type="GO" id="GO:0003677">
    <property type="term" value="F:DNA binding"/>
    <property type="evidence" value="ECO:0007669"/>
    <property type="project" value="UniProtKB-KW"/>
</dbReference>
<dbReference type="CDD" id="cd02209">
    <property type="entry name" value="cupin_XRE_C"/>
    <property type="match status" value="1"/>
</dbReference>
<feature type="domain" description="HTH cro/C1-type" evidence="2">
    <location>
        <begin position="26"/>
        <end position="80"/>
    </location>
</feature>
<accession>A3VG87</accession>
<dbReference type="GO" id="GO:0003700">
    <property type="term" value="F:DNA-binding transcription factor activity"/>
    <property type="evidence" value="ECO:0007669"/>
    <property type="project" value="TreeGrafter"/>
</dbReference>
<gene>
    <name evidence="3" type="ORF">RB2654_07124</name>
</gene>
<dbReference type="Gene3D" id="2.60.120.10">
    <property type="entry name" value="Jelly Rolls"/>
    <property type="match status" value="1"/>
</dbReference>
<keyword evidence="1" id="KW-0238">DNA-binding</keyword>
<dbReference type="InterPro" id="IPR050807">
    <property type="entry name" value="TransReg_Diox_bact_type"/>
</dbReference>
<comment type="caution">
    <text evidence="3">The sequence shown here is derived from an EMBL/GenBank/DDBJ whole genome shotgun (WGS) entry which is preliminary data.</text>
</comment>
<dbReference type="Pfam" id="PF07883">
    <property type="entry name" value="Cupin_2"/>
    <property type="match status" value="1"/>
</dbReference>
<evidence type="ECO:0000313" key="4">
    <source>
        <dbReference type="Proteomes" id="UP000002931"/>
    </source>
</evidence>
<dbReference type="Pfam" id="PF13560">
    <property type="entry name" value="HTH_31"/>
    <property type="match status" value="1"/>
</dbReference>
<dbReference type="AlphaFoldDB" id="A3VG87"/>
<dbReference type="InterPro" id="IPR001387">
    <property type="entry name" value="Cro/C1-type_HTH"/>
</dbReference>